<evidence type="ECO:0000313" key="4">
    <source>
        <dbReference type="RefSeq" id="XP_026742240.1"/>
    </source>
</evidence>
<dbReference type="RefSeq" id="XP_026742240.1">
    <property type="nucleotide sequence ID" value="XM_026886439.1"/>
</dbReference>
<dbReference type="Proteomes" id="UP000322000">
    <property type="component" value="Chromosome 21"/>
</dbReference>
<dbReference type="Pfam" id="PF07051">
    <property type="entry name" value="OCIA"/>
    <property type="match status" value="1"/>
</dbReference>
<organism evidence="3 4">
    <name type="scientific">Trichoplusia ni</name>
    <name type="common">Cabbage looper</name>
    <dbReference type="NCBI Taxonomy" id="7111"/>
    <lineage>
        <taxon>Eukaryota</taxon>
        <taxon>Metazoa</taxon>
        <taxon>Ecdysozoa</taxon>
        <taxon>Arthropoda</taxon>
        <taxon>Hexapoda</taxon>
        <taxon>Insecta</taxon>
        <taxon>Pterygota</taxon>
        <taxon>Neoptera</taxon>
        <taxon>Endopterygota</taxon>
        <taxon>Lepidoptera</taxon>
        <taxon>Glossata</taxon>
        <taxon>Ditrysia</taxon>
        <taxon>Noctuoidea</taxon>
        <taxon>Noctuidae</taxon>
        <taxon>Plusiinae</taxon>
        <taxon>Trichoplusia</taxon>
    </lineage>
</organism>
<name>A0A7E5WNA9_TRINI</name>
<evidence type="ECO:0000256" key="1">
    <source>
        <dbReference type="SAM" id="MobiDB-lite"/>
    </source>
</evidence>
<sequence length="150" mass="17068">MSGTKDNGEKDKKEKAATDTKPGPTCPPVRNVTHPLRYYEFTQEEMKALEECDRESFYRRCLPFSTLLATATYTAIKCELLNRNPHFGALPKVMVAAFVGYVWGRVSYMSNCDEKLRKLPANSHLGNVMRKYYADSLAFEAEVNKKGDEK</sequence>
<feature type="compositionally biased region" description="Basic and acidic residues" evidence="1">
    <location>
        <begin position="1"/>
        <end position="18"/>
    </location>
</feature>
<dbReference type="GeneID" id="113504245"/>
<gene>
    <name evidence="4" type="primary">LOC113504245</name>
</gene>
<dbReference type="InterPro" id="IPR040187">
    <property type="entry name" value="OCAD1/2"/>
</dbReference>
<dbReference type="InParanoid" id="A0A7E5WNA9"/>
<dbReference type="PANTHER" id="PTHR13336">
    <property type="entry name" value="OVARIAN CARCINOMA IMMUNOREACTIVE ANTIGEN"/>
    <property type="match status" value="1"/>
</dbReference>
<accession>A0A7E5WNA9</accession>
<feature type="domain" description="OCIA" evidence="2">
    <location>
        <begin position="38"/>
        <end position="121"/>
    </location>
</feature>
<dbReference type="OrthoDB" id="10003372at2759"/>
<dbReference type="GO" id="GO:0005768">
    <property type="term" value="C:endosome"/>
    <property type="evidence" value="ECO:0007669"/>
    <property type="project" value="TreeGrafter"/>
</dbReference>
<dbReference type="PANTHER" id="PTHR13336:SF3">
    <property type="entry name" value="OCIA DOMAIN-CONTAINING PROTEIN 1"/>
    <property type="match status" value="1"/>
</dbReference>
<dbReference type="KEGG" id="tnl:113504245"/>
<evidence type="ECO:0000259" key="2">
    <source>
        <dbReference type="Pfam" id="PF07051"/>
    </source>
</evidence>
<dbReference type="InterPro" id="IPR009764">
    <property type="entry name" value="OCIA_dom"/>
</dbReference>
<keyword evidence="3" id="KW-1185">Reference proteome</keyword>
<dbReference type="AlphaFoldDB" id="A0A7E5WNA9"/>
<protein>
    <submittedName>
        <fullName evidence="4">OCIA domain-containing protein 1-like</fullName>
    </submittedName>
</protein>
<evidence type="ECO:0000313" key="3">
    <source>
        <dbReference type="Proteomes" id="UP000322000"/>
    </source>
</evidence>
<feature type="region of interest" description="Disordered" evidence="1">
    <location>
        <begin position="1"/>
        <end position="27"/>
    </location>
</feature>
<proteinExistence type="predicted"/>
<reference evidence="4" key="1">
    <citation type="submission" date="2025-08" db="UniProtKB">
        <authorList>
            <consortium name="RefSeq"/>
        </authorList>
    </citation>
    <scope>IDENTIFICATION</scope>
</reference>